<gene>
    <name evidence="9" type="primary">feuB</name>
    <name evidence="9" type="ORF">SAMEA4412673_03258</name>
</gene>
<proteinExistence type="inferred from homology"/>
<dbReference type="EMBL" id="LT906468">
    <property type="protein sequence ID" value="SNV56021.1"/>
    <property type="molecule type" value="Genomic_DNA"/>
</dbReference>
<evidence type="ECO:0000256" key="1">
    <source>
        <dbReference type="ARBA" id="ARBA00004651"/>
    </source>
</evidence>
<dbReference type="RefSeq" id="WP_093100248.1">
    <property type="nucleotide sequence ID" value="NZ_FNGK01000006.1"/>
</dbReference>
<feature type="transmembrane region" description="Helical" evidence="8">
    <location>
        <begin position="15"/>
        <end position="33"/>
    </location>
</feature>
<dbReference type="Gene3D" id="1.10.3470.10">
    <property type="entry name" value="ABC transporter involved in vitamin B12 uptake, BtuC"/>
    <property type="match status" value="1"/>
</dbReference>
<evidence type="ECO:0000256" key="5">
    <source>
        <dbReference type="ARBA" id="ARBA00022692"/>
    </source>
</evidence>
<feature type="transmembrane region" description="Helical" evidence="8">
    <location>
        <begin position="53"/>
        <end position="80"/>
    </location>
</feature>
<feature type="transmembrane region" description="Helical" evidence="8">
    <location>
        <begin position="117"/>
        <end position="138"/>
    </location>
</feature>
<evidence type="ECO:0000256" key="6">
    <source>
        <dbReference type="ARBA" id="ARBA00022989"/>
    </source>
</evidence>
<dbReference type="SUPFAM" id="SSF81345">
    <property type="entry name" value="ABC transporter involved in vitamin B12 uptake, BtuC"/>
    <property type="match status" value="1"/>
</dbReference>
<keyword evidence="5 8" id="KW-0812">Transmembrane</keyword>
<dbReference type="PANTHER" id="PTHR30472:SF27">
    <property type="entry name" value="PETROBACTIN IMPORT SYSTEM PERMEASE PROTEIN YCLN"/>
    <property type="match status" value="1"/>
</dbReference>
<protein>
    <submittedName>
        <fullName evidence="9">Iron-uptake system permease protein FeuB</fullName>
    </submittedName>
</protein>
<dbReference type="GO" id="GO:0022857">
    <property type="term" value="F:transmembrane transporter activity"/>
    <property type="evidence" value="ECO:0007669"/>
    <property type="project" value="InterPro"/>
</dbReference>
<dbReference type="PANTHER" id="PTHR30472">
    <property type="entry name" value="FERRIC ENTEROBACTIN TRANSPORT SYSTEM PERMEASE PROTEIN"/>
    <property type="match status" value="1"/>
</dbReference>
<dbReference type="CDD" id="cd06550">
    <property type="entry name" value="TM_ABC_iron-siderophores_like"/>
    <property type="match status" value="1"/>
</dbReference>
<keyword evidence="6 8" id="KW-1133">Transmembrane helix</keyword>
<feature type="transmembrane region" description="Helical" evidence="8">
    <location>
        <begin position="277"/>
        <end position="299"/>
    </location>
</feature>
<keyword evidence="7 8" id="KW-0472">Membrane</keyword>
<name>A0AAJ5C1F0_9SPHI</name>
<organism evidence="9 10">
    <name type="scientific">Sphingobacterium mizutaii</name>
    <dbReference type="NCBI Taxonomy" id="1010"/>
    <lineage>
        <taxon>Bacteria</taxon>
        <taxon>Pseudomonadati</taxon>
        <taxon>Bacteroidota</taxon>
        <taxon>Sphingobacteriia</taxon>
        <taxon>Sphingobacteriales</taxon>
        <taxon>Sphingobacteriaceae</taxon>
        <taxon>Sphingobacterium</taxon>
    </lineage>
</organism>
<evidence type="ECO:0000256" key="4">
    <source>
        <dbReference type="ARBA" id="ARBA00022475"/>
    </source>
</evidence>
<accession>A0AAJ5C1F0</accession>
<dbReference type="AlphaFoldDB" id="A0AAJ5C1F0"/>
<evidence type="ECO:0000256" key="8">
    <source>
        <dbReference type="SAM" id="Phobius"/>
    </source>
</evidence>
<comment type="similarity">
    <text evidence="2">Belongs to the binding-protein-dependent transport system permease family. FecCD subfamily.</text>
</comment>
<sequence>MFKELENLSLLKNKYLLWILAMGVILVLIWISLFTGVKDIHYSELFSDSEKMLFFVISRIPRTLALILVGAGLSISGFILQQLSQNRFVSPTTSGSLEAAKMGILTALILFPQSSLSVRMIFALLFTFFTSLLFIFFISKIKLRSTVFIPLVGLMFGSILSAISTFFAYEKGIVQSTQEWLLGDFSSVMQGQYEAIYIILPAVLLVYLFAERFTIAGMGESFAKNLGLSYNSIVYIGLFTVSIVVSSSVLTVGAIPFLGLIIPNLVSMVFGDNLRKILPIIAYVGAVFLIICDLISRLIVFPYEVPIGMTVGIIGGIVFLILILKKK</sequence>
<evidence type="ECO:0000256" key="3">
    <source>
        <dbReference type="ARBA" id="ARBA00022448"/>
    </source>
</evidence>
<evidence type="ECO:0000313" key="10">
    <source>
        <dbReference type="Proteomes" id="UP000215355"/>
    </source>
</evidence>
<dbReference type="InterPro" id="IPR000522">
    <property type="entry name" value="ABC_transptr_permease_BtuC"/>
</dbReference>
<reference evidence="9 10" key="1">
    <citation type="submission" date="2017-06" db="EMBL/GenBank/DDBJ databases">
        <authorList>
            <consortium name="Pathogen Informatics"/>
        </authorList>
    </citation>
    <scope>NUCLEOTIDE SEQUENCE [LARGE SCALE GENOMIC DNA]</scope>
    <source>
        <strain evidence="9 10">NCTC12149</strain>
    </source>
</reference>
<dbReference type="GO" id="GO:0033214">
    <property type="term" value="P:siderophore-iron import into cell"/>
    <property type="evidence" value="ECO:0007669"/>
    <property type="project" value="TreeGrafter"/>
</dbReference>
<evidence type="ECO:0000313" key="9">
    <source>
        <dbReference type="EMBL" id="SNV56021.1"/>
    </source>
</evidence>
<dbReference type="InterPro" id="IPR037294">
    <property type="entry name" value="ABC_BtuC-like"/>
</dbReference>
<dbReference type="Pfam" id="PF01032">
    <property type="entry name" value="FecCD"/>
    <property type="match status" value="1"/>
</dbReference>
<feature type="transmembrane region" description="Helical" evidence="8">
    <location>
        <begin position="189"/>
        <end position="210"/>
    </location>
</feature>
<feature type="transmembrane region" description="Helical" evidence="8">
    <location>
        <begin position="305"/>
        <end position="324"/>
    </location>
</feature>
<feature type="transmembrane region" description="Helical" evidence="8">
    <location>
        <begin position="147"/>
        <end position="169"/>
    </location>
</feature>
<feature type="transmembrane region" description="Helical" evidence="8">
    <location>
        <begin position="222"/>
        <end position="244"/>
    </location>
</feature>
<dbReference type="GO" id="GO:0005886">
    <property type="term" value="C:plasma membrane"/>
    <property type="evidence" value="ECO:0007669"/>
    <property type="project" value="UniProtKB-SubCell"/>
</dbReference>
<evidence type="ECO:0000256" key="2">
    <source>
        <dbReference type="ARBA" id="ARBA00007935"/>
    </source>
</evidence>
<comment type="subcellular location">
    <subcellularLocation>
        <location evidence="1">Cell membrane</location>
        <topology evidence="1">Multi-pass membrane protein</topology>
    </subcellularLocation>
</comment>
<evidence type="ECO:0000256" key="7">
    <source>
        <dbReference type="ARBA" id="ARBA00023136"/>
    </source>
</evidence>
<keyword evidence="4" id="KW-1003">Cell membrane</keyword>
<keyword evidence="3" id="KW-0813">Transport</keyword>
<dbReference type="KEGG" id="smiz:4412673_03258"/>
<feature type="transmembrane region" description="Helical" evidence="8">
    <location>
        <begin position="250"/>
        <end position="270"/>
    </location>
</feature>
<dbReference type="Proteomes" id="UP000215355">
    <property type="component" value="Chromosome 1"/>
</dbReference>